<feature type="region of interest" description="Disordered" evidence="1">
    <location>
        <begin position="49"/>
        <end position="82"/>
    </location>
</feature>
<comment type="caution">
    <text evidence="3">The sequence shown here is derived from an EMBL/GenBank/DDBJ whole genome shotgun (WGS) entry which is preliminary data.</text>
</comment>
<dbReference type="InterPro" id="IPR037165">
    <property type="entry name" value="AldOxase/xan_DH_Mopterin-bd_sf"/>
</dbReference>
<dbReference type="Gene3D" id="3.90.1170.50">
    <property type="entry name" value="Aldehyde oxidase/xanthine dehydrogenase, a/b hammerhead"/>
    <property type="match status" value="1"/>
</dbReference>
<evidence type="ECO:0000259" key="2">
    <source>
        <dbReference type="SMART" id="SM01008"/>
    </source>
</evidence>
<dbReference type="EMBL" id="SNZH01000015">
    <property type="protein sequence ID" value="TDR39756.1"/>
    <property type="molecule type" value="Genomic_DNA"/>
</dbReference>
<dbReference type="PIRSF" id="PIRSF036389">
    <property type="entry name" value="IOR_B"/>
    <property type="match status" value="1"/>
</dbReference>
<reference evidence="3 4" key="1">
    <citation type="submission" date="2019-03" db="EMBL/GenBank/DDBJ databases">
        <title>Genomic Encyclopedia of Type Strains, Phase IV (KMG-IV): sequencing the most valuable type-strain genomes for metagenomic binning, comparative biology and taxonomic classification.</title>
        <authorList>
            <person name="Goeker M."/>
        </authorList>
    </citation>
    <scope>NUCLEOTIDE SEQUENCE [LARGE SCALE GENOMIC DNA]</scope>
    <source>
        <strain evidence="3 4">DSM 21667</strain>
    </source>
</reference>
<evidence type="ECO:0000313" key="4">
    <source>
        <dbReference type="Proteomes" id="UP000295293"/>
    </source>
</evidence>
<name>A0A4R6YPP4_9GAMM</name>
<dbReference type="InterPro" id="IPR000674">
    <property type="entry name" value="Ald_Oxase/Xan_DH_a/b"/>
</dbReference>
<dbReference type="SUPFAM" id="SSF56003">
    <property type="entry name" value="Molybdenum cofactor-binding domain"/>
    <property type="match status" value="2"/>
</dbReference>
<feature type="region of interest" description="Disordered" evidence="1">
    <location>
        <begin position="1"/>
        <end position="20"/>
    </location>
</feature>
<dbReference type="Pfam" id="PF02738">
    <property type="entry name" value="MoCoBD_1"/>
    <property type="match status" value="1"/>
</dbReference>
<proteinExistence type="predicted"/>
<feature type="compositionally biased region" description="Polar residues" evidence="1">
    <location>
        <begin position="72"/>
        <end position="82"/>
    </location>
</feature>
<organism evidence="3 4">
    <name type="scientific">Tahibacter aquaticus</name>
    <dbReference type="NCBI Taxonomy" id="520092"/>
    <lineage>
        <taxon>Bacteria</taxon>
        <taxon>Pseudomonadati</taxon>
        <taxon>Pseudomonadota</taxon>
        <taxon>Gammaproteobacteria</taxon>
        <taxon>Lysobacterales</taxon>
        <taxon>Rhodanobacteraceae</taxon>
        <taxon>Tahibacter</taxon>
    </lineage>
</organism>
<evidence type="ECO:0000313" key="3">
    <source>
        <dbReference type="EMBL" id="TDR39756.1"/>
    </source>
</evidence>
<dbReference type="PANTHER" id="PTHR47495">
    <property type="entry name" value="ALDEHYDE DEHYDROGENASE"/>
    <property type="match status" value="1"/>
</dbReference>
<dbReference type="GO" id="GO:0016491">
    <property type="term" value="F:oxidoreductase activity"/>
    <property type="evidence" value="ECO:0007669"/>
    <property type="project" value="InterPro"/>
</dbReference>
<accession>A0A4R6YPP4</accession>
<dbReference type="Gene3D" id="3.30.365.10">
    <property type="entry name" value="Aldehyde oxidase/xanthine dehydrogenase, molybdopterin binding domain"/>
    <property type="match status" value="4"/>
</dbReference>
<protein>
    <submittedName>
        <fullName evidence="3">Isoquinoline 1-oxidoreductase beta subunit</fullName>
    </submittedName>
</protein>
<dbReference type="InterPro" id="IPR052516">
    <property type="entry name" value="N-heterocyclic_Hydroxylase"/>
</dbReference>
<keyword evidence="4" id="KW-1185">Reference proteome</keyword>
<dbReference type="InterPro" id="IPR046867">
    <property type="entry name" value="AldOxase/xan_DH_MoCoBD2"/>
</dbReference>
<dbReference type="InterPro" id="IPR012368">
    <property type="entry name" value="OxRdtase_Mopterin-bd_su_IorB"/>
</dbReference>
<dbReference type="AlphaFoldDB" id="A0A4R6YPP4"/>
<sequence>MDRCASATAPPSEPSTAAVVSDTRETAPAVNAASVMHAAGFPVAAPASGLPTTTPATDASDAQDASDAANAVNRTNETNTAASPGRRHFLASLVAAPLLTIAVRLGLGEEAQASSASVTAIGLPDVVDLGDVLILAGALTAFAVLLEVDAQDRVHLELPRAEVGQGITTAAAMIVAEELDARLEQLDVQLSPARPEFAFNQLTGSSNAIRSLWLPLRAAAAAARARLVTAAAQRWSLPASTLVTRRGEVIAGDGRRASYGSLSAAAAQVVLPAIAPTLKPQARFDLVGTPTGRLDARDIVTGKARYAMDLQIPGALPTVVARAPTLGGRVRRYSDAAARMLPGVVAITEIDSGIAVVAETFDQAFKARDALQIEWQAGPLASLSDTQIRARLRNAVPPLLLPPLLSATVEANFEFAFVSHAPLETLGAVADVREHSAEIWYAGKSPIIAQQTIAARLGLPVSQVHVHVIRGGGSFGRRLFFDAALEAAQISQRLRRPVKLMWTRNDDMRHGRMRPASFHRARATHLLGRVLSYEHRMAAVQTDLRHGAGEALTALGFSLAPAVASQAFYALTQNLPYDFGVVTNLLGEVPLDMPTGSWRGVFSGMAGVVHEIMVDAIAAKLGRDPLAFRRDTVTSARVRAVLDKVASAGPWGRILPPHHAQGIGVWDEYGSSVAYLVEIDCSDASAPRVTRAVAAADVGLAVNPRGVQAQLMGALIDGISVTLQAGLHIDNGAVREGSFADFHYARMRHSPLLFEAHVLPPSGEPGGCGELGVSAAAAAVANAYARATGIAPRRFPLLG</sequence>
<dbReference type="RefSeq" id="WP_208113678.1">
    <property type="nucleotide sequence ID" value="NZ_SNZH01000015.1"/>
</dbReference>
<evidence type="ECO:0000256" key="1">
    <source>
        <dbReference type="SAM" id="MobiDB-lite"/>
    </source>
</evidence>
<dbReference type="SMART" id="SM01008">
    <property type="entry name" value="Ald_Xan_dh_C"/>
    <property type="match status" value="1"/>
</dbReference>
<feature type="compositionally biased region" description="Low complexity" evidence="1">
    <location>
        <begin position="51"/>
        <end position="69"/>
    </location>
</feature>
<dbReference type="InterPro" id="IPR008274">
    <property type="entry name" value="AldOxase/xan_DH_MoCoBD1"/>
</dbReference>
<gene>
    <name evidence="3" type="ORF">DFR29_115146</name>
</gene>
<dbReference type="Pfam" id="PF20256">
    <property type="entry name" value="MoCoBD_2"/>
    <property type="match status" value="2"/>
</dbReference>
<feature type="domain" description="Aldehyde oxidase/xanthine dehydrogenase a/b hammerhead" evidence="2">
    <location>
        <begin position="301"/>
        <end position="379"/>
    </location>
</feature>
<dbReference type="PANTHER" id="PTHR47495:SF1">
    <property type="entry name" value="BLL3820 PROTEIN"/>
    <property type="match status" value="1"/>
</dbReference>
<dbReference type="Proteomes" id="UP000295293">
    <property type="component" value="Unassembled WGS sequence"/>
</dbReference>